<evidence type="ECO:0000256" key="1">
    <source>
        <dbReference type="SAM" id="MobiDB-lite"/>
    </source>
</evidence>
<evidence type="ECO:0000313" key="4">
    <source>
        <dbReference type="Proteomes" id="UP000663854"/>
    </source>
</evidence>
<dbReference type="EMBL" id="CAJNOH010001227">
    <property type="protein sequence ID" value="CAF1192437.1"/>
    <property type="molecule type" value="Genomic_DNA"/>
</dbReference>
<sequence length="72" mass="8133">MPIQAAPVSQEIVQNLVEEKEIPYGYVLFYAGVRFGDVYTSPILTVHLYKTSAKQTKSPEEDRTNSSLVEQK</sequence>
<evidence type="ECO:0000313" key="3">
    <source>
        <dbReference type="EMBL" id="CAF1491428.1"/>
    </source>
</evidence>
<feature type="region of interest" description="Disordered" evidence="1">
    <location>
        <begin position="51"/>
        <end position="72"/>
    </location>
</feature>
<dbReference type="Proteomes" id="UP000663870">
    <property type="component" value="Unassembled WGS sequence"/>
</dbReference>
<evidence type="ECO:0000313" key="2">
    <source>
        <dbReference type="EMBL" id="CAF1192437.1"/>
    </source>
</evidence>
<dbReference type="EMBL" id="CAJNOL010002351">
    <property type="protein sequence ID" value="CAF1491428.1"/>
    <property type="molecule type" value="Genomic_DNA"/>
</dbReference>
<organism evidence="2 4">
    <name type="scientific">Rotaria sordida</name>
    <dbReference type="NCBI Taxonomy" id="392033"/>
    <lineage>
        <taxon>Eukaryota</taxon>
        <taxon>Metazoa</taxon>
        <taxon>Spiralia</taxon>
        <taxon>Gnathifera</taxon>
        <taxon>Rotifera</taxon>
        <taxon>Eurotatoria</taxon>
        <taxon>Bdelloidea</taxon>
        <taxon>Philodinida</taxon>
        <taxon>Philodinidae</taxon>
        <taxon>Rotaria</taxon>
    </lineage>
</organism>
<keyword evidence="5" id="KW-1185">Reference proteome</keyword>
<protein>
    <submittedName>
        <fullName evidence="2">Uncharacterized protein</fullName>
    </submittedName>
</protein>
<reference evidence="2" key="1">
    <citation type="submission" date="2021-02" db="EMBL/GenBank/DDBJ databases">
        <authorList>
            <person name="Nowell W R."/>
        </authorList>
    </citation>
    <scope>NUCLEOTIDE SEQUENCE</scope>
</reference>
<gene>
    <name evidence="3" type="ORF">JXQ802_LOCUS39885</name>
    <name evidence="2" type="ORF">PYM288_LOCUS24418</name>
</gene>
<evidence type="ECO:0000313" key="5">
    <source>
        <dbReference type="Proteomes" id="UP000663870"/>
    </source>
</evidence>
<dbReference type="Proteomes" id="UP000663854">
    <property type="component" value="Unassembled WGS sequence"/>
</dbReference>
<dbReference type="AlphaFoldDB" id="A0A814VTZ4"/>
<comment type="caution">
    <text evidence="2">The sequence shown here is derived from an EMBL/GenBank/DDBJ whole genome shotgun (WGS) entry which is preliminary data.</text>
</comment>
<accession>A0A814VTZ4</accession>
<name>A0A814VTZ4_9BILA</name>
<proteinExistence type="predicted"/>
<feature type="non-terminal residue" evidence="2">
    <location>
        <position position="1"/>
    </location>
</feature>